<evidence type="ECO:0000313" key="2">
    <source>
        <dbReference type="EMBL" id="KOG27664.1"/>
    </source>
</evidence>
<gene>
    <name evidence="2" type="ORF">ADK34_15520</name>
</gene>
<name>A0A0L8KPM9_STRVR</name>
<proteinExistence type="predicted"/>
<evidence type="ECO:0000313" key="3">
    <source>
        <dbReference type="Proteomes" id="UP000037023"/>
    </source>
</evidence>
<accession>A0A0L8KPM9</accession>
<sequence length="65" mass="6401">MAGWVRVGLGAGDVVHGVDGRAWDDGASGASAHTHKIPLRPGGGASHDAALQATDRAGTCNGLPT</sequence>
<dbReference type="Proteomes" id="UP000037023">
    <property type="component" value="Unassembled WGS sequence"/>
</dbReference>
<protein>
    <submittedName>
        <fullName evidence="2">Uncharacterized protein</fullName>
    </submittedName>
</protein>
<reference evidence="2 3" key="1">
    <citation type="submission" date="2015-06" db="EMBL/GenBank/DDBJ databases">
        <authorList>
            <person name="Hoefler B.C."/>
            <person name="Straight P.D."/>
        </authorList>
    </citation>
    <scope>NUCLEOTIDE SEQUENCE [LARGE SCALE GENOMIC DNA]</scope>
    <source>
        <strain evidence="2 3">NRRL 3427</strain>
    </source>
</reference>
<evidence type="ECO:0000256" key="1">
    <source>
        <dbReference type="SAM" id="MobiDB-lite"/>
    </source>
</evidence>
<feature type="region of interest" description="Disordered" evidence="1">
    <location>
        <begin position="26"/>
        <end position="48"/>
    </location>
</feature>
<organism evidence="2 3">
    <name type="scientific">Streptomyces viridochromogenes</name>
    <dbReference type="NCBI Taxonomy" id="1938"/>
    <lineage>
        <taxon>Bacteria</taxon>
        <taxon>Bacillati</taxon>
        <taxon>Actinomycetota</taxon>
        <taxon>Actinomycetes</taxon>
        <taxon>Kitasatosporales</taxon>
        <taxon>Streptomycetaceae</taxon>
        <taxon>Streptomyces</taxon>
    </lineage>
</organism>
<comment type="caution">
    <text evidence="2">The sequence shown here is derived from an EMBL/GenBank/DDBJ whole genome shotgun (WGS) entry which is preliminary data.</text>
</comment>
<dbReference type="EMBL" id="LGUP01000125">
    <property type="protein sequence ID" value="KOG27664.1"/>
    <property type="molecule type" value="Genomic_DNA"/>
</dbReference>
<dbReference type="AlphaFoldDB" id="A0A0L8KPM9"/>
<dbReference type="PATRIC" id="fig|1938.6.peg.3352"/>